<feature type="binding site" evidence="10">
    <location>
        <begin position="14"/>
        <end position="16"/>
    </location>
    <ligand>
        <name>UDP-N-acetyl-alpha-D-glucosamine</name>
        <dbReference type="ChEBI" id="CHEBI:57705"/>
    </ligand>
</feature>
<dbReference type="UniPathway" id="UPA00219"/>
<dbReference type="GO" id="GO:0005975">
    <property type="term" value="P:carbohydrate metabolic process"/>
    <property type="evidence" value="ECO:0007669"/>
    <property type="project" value="InterPro"/>
</dbReference>
<comment type="subcellular location">
    <subcellularLocation>
        <location evidence="10">Cell membrane</location>
        <topology evidence="10">Peripheral membrane protein</topology>
        <orientation evidence="10">Cytoplasmic side</orientation>
    </subcellularLocation>
</comment>
<evidence type="ECO:0000256" key="2">
    <source>
        <dbReference type="ARBA" id="ARBA00022618"/>
    </source>
</evidence>
<keyword evidence="8 10" id="KW-0131">Cell cycle</keyword>
<dbReference type="EC" id="2.4.1.227" evidence="10"/>
<evidence type="ECO:0000313" key="13">
    <source>
        <dbReference type="EMBL" id="PIQ86284.1"/>
    </source>
</evidence>
<dbReference type="GO" id="GO:0071555">
    <property type="term" value="P:cell wall organization"/>
    <property type="evidence" value="ECO:0007669"/>
    <property type="project" value="UniProtKB-KW"/>
</dbReference>
<organism evidence="13 14">
    <name type="scientific">Candidatus Abzuiibacterium crystallinum</name>
    <dbReference type="NCBI Taxonomy" id="1974748"/>
    <lineage>
        <taxon>Bacteria</taxon>
        <taxon>Pseudomonadati</taxon>
        <taxon>Candidatus Omnitrophota</taxon>
        <taxon>Candidatus Abzuiibacterium</taxon>
    </lineage>
</organism>
<feature type="binding site" evidence="10">
    <location>
        <position position="300"/>
    </location>
    <ligand>
        <name>UDP-N-acetyl-alpha-D-glucosamine</name>
        <dbReference type="ChEBI" id="CHEBI:57705"/>
    </ligand>
</feature>
<dbReference type="SUPFAM" id="SSF53756">
    <property type="entry name" value="UDP-Glycosyltransferase/glycogen phosphorylase"/>
    <property type="match status" value="1"/>
</dbReference>
<keyword evidence="9 10" id="KW-0961">Cell wall biogenesis/degradation</keyword>
<dbReference type="GO" id="GO:0051301">
    <property type="term" value="P:cell division"/>
    <property type="evidence" value="ECO:0007669"/>
    <property type="project" value="UniProtKB-KW"/>
</dbReference>
<keyword evidence="1 10" id="KW-1003">Cell membrane</keyword>
<accession>A0A2H0LRJ2</accession>
<feature type="binding site" evidence="10">
    <location>
        <position position="170"/>
    </location>
    <ligand>
        <name>UDP-N-acetyl-alpha-D-glucosamine</name>
        <dbReference type="ChEBI" id="CHEBI:57705"/>
    </ligand>
</feature>
<feature type="domain" description="Glycosyltransferase family 28 N-terminal" evidence="11">
    <location>
        <begin position="7"/>
        <end position="147"/>
    </location>
</feature>
<comment type="caution">
    <text evidence="10">Lacks conserved residue(s) required for the propagation of feature annotation.</text>
</comment>
<comment type="catalytic activity">
    <reaction evidence="10">
        <text>di-trans,octa-cis-undecaprenyl diphospho-N-acetyl-alpha-D-muramoyl-L-alanyl-D-glutamyl-meso-2,6-diaminopimeloyl-D-alanyl-D-alanine + UDP-N-acetyl-alpha-D-glucosamine = di-trans,octa-cis-undecaprenyl diphospho-[N-acetyl-alpha-D-glucosaminyl-(1-&gt;4)]-N-acetyl-alpha-D-muramoyl-L-alanyl-D-glutamyl-meso-2,6-diaminopimeloyl-D-alanyl-D-alanine + UDP + H(+)</text>
        <dbReference type="Rhea" id="RHEA:31227"/>
        <dbReference type="ChEBI" id="CHEBI:15378"/>
        <dbReference type="ChEBI" id="CHEBI:57705"/>
        <dbReference type="ChEBI" id="CHEBI:58223"/>
        <dbReference type="ChEBI" id="CHEBI:61387"/>
        <dbReference type="ChEBI" id="CHEBI:61388"/>
        <dbReference type="EC" id="2.4.1.227"/>
    </reaction>
</comment>
<feature type="binding site" evidence="10">
    <location>
        <position position="200"/>
    </location>
    <ligand>
        <name>UDP-N-acetyl-alpha-D-glucosamine</name>
        <dbReference type="ChEBI" id="CHEBI:57705"/>
    </ligand>
</feature>
<dbReference type="PANTHER" id="PTHR21015">
    <property type="entry name" value="UDP-N-ACETYLGLUCOSAMINE--N-ACETYLMURAMYL-(PENTAPEPTIDE) PYROPHOSPHORYL-UNDECAPRENOL N-ACETYLGLUCOSAMINE TRANSFERASE 1"/>
    <property type="match status" value="1"/>
</dbReference>
<comment type="caution">
    <text evidence="13">The sequence shown here is derived from an EMBL/GenBank/DDBJ whole genome shotgun (WGS) entry which is preliminary data.</text>
</comment>
<reference evidence="13 14" key="1">
    <citation type="submission" date="2017-09" db="EMBL/GenBank/DDBJ databases">
        <title>Depth-based differentiation of microbial function through sediment-hosted aquifers and enrichment of novel symbionts in the deep terrestrial subsurface.</title>
        <authorList>
            <person name="Probst A.J."/>
            <person name="Ladd B."/>
            <person name="Jarett J.K."/>
            <person name="Geller-Mcgrath D.E."/>
            <person name="Sieber C.M."/>
            <person name="Emerson J.B."/>
            <person name="Anantharaman K."/>
            <person name="Thomas B.C."/>
            <person name="Malmstrom R."/>
            <person name="Stieglmeier M."/>
            <person name="Klingl A."/>
            <person name="Woyke T."/>
            <person name="Ryan C.M."/>
            <person name="Banfield J.F."/>
        </authorList>
    </citation>
    <scope>NUCLEOTIDE SEQUENCE [LARGE SCALE GENOMIC DNA]</scope>
    <source>
        <strain evidence="13">CG11_big_fil_rev_8_21_14_0_20_45_26</strain>
    </source>
</reference>
<evidence type="ECO:0000256" key="6">
    <source>
        <dbReference type="ARBA" id="ARBA00022984"/>
    </source>
</evidence>
<dbReference type="EMBL" id="PCVY01000047">
    <property type="protein sequence ID" value="PIQ86284.1"/>
    <property type="molecule type" value="Genomic_DNA"/>
</dbReference>
<dbReference type="Gene3D" id="3.40.50.2000">
    <property type="entry name" value="Glycogen Phosphorylase B"/>
    <property type="match status" value="2"/>
</dbReference>
<dbReference type="PANTHER" id="PTHR21015:SF22">
    <property type="entry name" value="GLYCOSYLTRANSFERASE"/>
    <property type="match status" value="1"/>
</dbReference>
<evidence type="ECO:0000259" key="12">
    <source>
        <dbReference type="Pfam" id="PF04101"/>
    </source>
</evidence>
<evidence type="ECO:0000256" key="9">
    <source>
        <dbReference type="ARBA" id="ARBA00023316"/>
    </source>
</evidence>
<comment type="pathway">
    <text evidence="10">Cell wall biogenesis; peptidoglycan biosynthesis.</text>
</comment>
<evidence type="ECO:0000259" key="11">
    <source>
        <dbReference type="Pfam" id="PF03033"/>
    </source>
</evidence>
<comment type="similarity">
    <text evidence="10">Belongs to the glycosyltransferase 28 family. MurG subfamily.</text>
</comment>
<dbReference type="InterPro" id="IPR006009">
    <property type="entry name" value="GlcNAc_MurG"/>
</dbReference>
<feature type="domain" description="Glycosyl transferase family 28 C-terminal" evidence="12">
    <location>
        <begin position="194"/>
        <end position="342"/>
    </location>
</feature>
<dbReference type="CDD" id="cd03785">
    <property type="entry name" value="GT28_MurG"/>
    <property type="match status" value="1"/>
</dbReference>
<gene>
    <name evidence="10" type="primary">murG</name>
    <name evidence="13" type="ORF">COV74_05310</name>
</gene>
<keyword evidence="4 10" id="KW-0808">Transferase</keyword>
<evidence type="ECO:0000256" key="7">
    <source>
        <dbReference type="ARBA" id="ARBA00023136"/>
    </source>
</evidence>
<dbReference type="GO" id="GO:0005886">
    <property type="term" value="C:plasma membrane"/>
    <property type="evidence" value="ECO:0007669"/>
    <property type="project" value="UniProtKB-SubCell"/>
</dbReference>
<keyword evidence="3 10" id="KW-0328">Glycosyltransferase</keyword>
<keyword evidence="2 10" id="KW-0132">Cell division</keyword>
<evidence type="ECO:0000256" key="8">
    <source>
        <dbReference type="ARBA" id="ARBA00023306"/>
    </source>
</evidence>
<dbReference type="Pfam" id="PF04101">
    <property type="entry name" value="Glyco_tran_28_C"/>
    <property type="match status" value="1"/>
</dbReference>
<dbReference type="AlphaFoldDB" id="A0A2H0LRJ2"/>
<evidence type="ECO:0000256" key="10">
    <source>
        <dbReference type="HAMAP-Rule" id="MF_00033"/>
    </source>
</evidence>
<name>A0A2H0LRJ2_9BACT</name>
<dbReference type="InterPro" id="IPR004276">
    <property type="entry name" value="GlycoTrans_28_N"/>
</dbReference>
<dbReference type="Pfam" id="PF03033">
    <property type="entry name" value="Glyco_transf_28"/>
    <property type="match status" value="1"/>
</dbReference>
<evidence type="ECO:0000256" key="5">
    <source>
        <dbReference type="ARBA" id="ARBA00022960"/>
    </source>
</evidence>
<dbReference type="Proteomes" id="UP000230859">
    <property type="component" value="Unassembled WGS sequence"/>
</dbReference>
<evidence type="ECO:0000256" key="1">
    <source>
        <dbReference type="ARBA" id="ARBA00022475"/>
    </source>
</evidence>
<evidence type="ECO:0000256" key="4">
    <source>
        <dbReference type="ARBA" id="ARBA00022679"/>
    </source>
</evidence>
<sequence length="388" mass="43991">MKLMRRIVIATGMTGGHFFPALGLAQAYRKEDPEMEIIFLVFKRYEVFPIESYLNDFKWQAIEIPSLSQLYSVHGLQFLTDYIRSCVSARRFLQSIRPLAVISFGSYGTFPAILAAHGKKIPIVIHEQNRLSGWANRVASFFAKRITTSFPDTIGIFGRKKVQYVGYPLRDPLSQISGHRYEVSDRGGHRKHWILVLGGSQGSAVINRISREFFTSLNSAEREKIAVIHITGKKQMAEFQQLYQRLGIESEVYDFCLDVAPLYKRADLALARAGAGTVFELMAYRIPAVLVPYPYAYNHQKHNAVYFASQGGGEVFEEKNLRSVDINGAIRSWLYDEKKLTHARNRLMRSEETEAGVRLVKVIQEVIQQTQPISISMNGNGTDERAAT</sequence>
<dbReference type="HAMAP" id="MF_00033">
    <property type="entry name" value="MurG"/>
    <property type="match status" value="1"/>
</dbReference>
<feature type="binding site" evidence="10">
    <location>
        <position position="129"/>
    </location>
    <ligand>
        <name>UDP-N-acetyl-alpha-D-glucosamine</name>
        <dbReference type="ChEBI" id="CHEBI:57705"/>
    </ligand>
</feature>
<keyword evidence="5 10" id="KW-0133">Cell shape</keyword>
<protein>
    <recommendedName>
        <fullName evidence="10">UDP-N-acetylglucosamine--N-acetylmuramyl-(pentapeptide) pyrophosphoryl-undecaprenol N-acetylglucosamine transferase</fullName>
        <ecNumber evidence="10">2.4.1.227</ecNumber>
    </recommendedName>
    <alternativeName>
        <fullName evidence="10">Undecaprenyl-PP-MurNAc-pentapeptide-UDPGlcNAc GlcNAc transferase</fullName>
    </alternativeName>
</protein>
<keyword evidence="6 10" id="KW-0573">Peptidoglycan synthesis</keyword>
<comment type="function">
    <text evidence="10">Cell wall formation. Catalyzes the transfer of a GlcNAc subunit on undecaprenyl-pyrophosphoryl-MurNAc-pentapeptide (lipid intermediate I) to form undecaprenyl-pyrophosphoryl-MurNAc-(pentapeptide)GlcNAc (lipid intermediate II).</text>
</comment>
<dbReference type="GO" id="GO:0009252">
    <property type="term" value="P:peptidoglycan biosynthetic process"/>
    <property type="evidence" value="ECO:0007669"/>
    <property type="project" value="UniProtKB-UniRule"/>
</dbReference>
<keyword evidence="7 10" id="KW-0472">Membrane</keyword>
<evidence type="ECO:0000313" key="14">
    <source>
        <dbReference type="Proteomes" id="UP000230859"/>
    </source>
</evidence>
<dbReference type="GO" id="GO:0050511">
    <property type="term" value="F:undecaprenyldiphospho-muramoylpentapeptide beta-N-acetylglucosaminyltransferase activity"/>
    <property type="evidence" value="ECO:0007669"/>
    <property type="project" value="UniProtKB-UniRule"/>
</dbReference>
<dbReference type="GO" id="GO:0008360">
    <property type="term" value="P:regulation of cell shape"/>
    <property type="evidence" value="ECO:0007669"/>
    <property type="project" value="UniProtKB-KW"/>
</dbReference>
<evidence type="ECO:0000256" key="3">
    <source>
        <dbReference type="ARBA" id="ARBA00022676"/>
    </source>
</evidence>
<proteinExistence type="inferred from homology"/>
<dbReference type="InterPro" id="IPR007235">
    <property type="entry name" value="Glyco_trans_28_C"/>
</dbReference>
<dbReference type="GO" id="GO:0051991">
    <property type="term" value="F:UDP-N-acetyl-D-glucosamine:N-acetylmuramoyl-L-alanyl-D-glutamyl-meso-2,6-diaminopimelyl-D-alanyl-D-alanine-diphosphoundecaprenol 4-beta-N-acetylglucosaminlytransferase activity"/>
    <property type="evidence" value="ECO:0007669"/>
    <property type="project" value="RHEA"/>
</dbReference>